<dbReference type="PANTHER" id="PTHR33116">
    <property type="entry name" value="REVERSE TRANSCRIPTASE ZINC-BINDING DOMAIN-CONTAINING PROTEIN-RELATED-RELATED"/>
    <property type="match status" value="1"/>
</dbReference>
<dbReference type="EMBL" id="OOIL02001901">
    <property type="protein sequence ID" value="VFQ79119.1"/>
    <property type="molecule type" value="Genomic_DNA"/>
</dbReference>
<protein>
    <recommendedName>
        <fullName evidence="3">Reverse transcriptase domain-containing protein</fullName>
    </recommendedName>
</protein>
<accession>A0A484LSB9</accession>
<sequence length="225" mass="25164">MEYLSRAFLWFASKEHFGYHPMCKSLKLINIIFADDLIVACKADIKSITCIMRALQHFRDTTGLNINYGKSEIIFGGIKPQEENELLQLTRMRKGQLPFTYLGGLITSSRISAKDCERLIEKMTTKITAWTSKNLSYAGKCKLINSVLYDSSNLQISNPQAETSETQSNTCDCSDFGVLNRREPETQTQADALESSSLCSLCSSTFRRRSDAVRIGSSLIAACVL</sequence>
<reference evidence="1 2" key="1">
    <citation type="submission" date="2018-04" db="EMBL/GenBank/DDBJ databases">
        <authorList>
            <person name="Vogel A."/>
        </authorList>
    </citation>
    <scope>NUCLEOTIDE SEQUENCE [LARGE SCALE GENOMIC DNA]</scope>
</reference>
<organism evidence="1 2">
    <name type="scientific">Cuscuta campestris</name>
    <dbReference type="NCBI Taxonomy" id="132261"/>
    <lineage>
        <taxon>Eukaryota</taxon>
        <taxon>Viridiplantae</taxon>
        <taxon>Streptophyta</taxon>
        <taxon>Embryophyta</taxon>
        <taxon>Tracheophyta</taxon>
        <taxon>Spermatophyta</taxon>
        <taxon>Magnoliopsida</taxon>
        <taxon>eudicotyledons</taxon>
        <taxon>Gunneridae</taxon>
        <taxon>Pentapetalae</taxon>
        <taxon>asterids</taxon>
        <taxon>lamiids</taxon>
        <taxon>Solanales</taxon>
        <taxon>Convolvulaceae</taxon>
        <taxon>Cuscuteae</taxon>
        <taxon>Cuscuta</taxon>
        <taxon>Cuscuta subgen. Grammica</taxon>
        <taxon>Cuscuta sect. Cleistogrammica</taxon>
    </lineage>
</organism>
<dbReference type="PANTHER" id="PTHR33116:SF80">
    <property type="entry name" value="REVERSE TRANSCRIPTASE ZINC-BINDING DOMAIN-CONTAINING PROTEIN"/>
    <property type="match status" value="1"/>
</dbReference>
<name>A0A484LSB9_9ASTE</name>
<keyword evidence="2" id="KW-1185">Reference proteome</keyword>
<evidence type="ECO:0008006" key="3">
    <source>
        <dbReference type="Google" id="ProtNLM"/>
    </source>
</evidence>
<proteinExistence type="predicted"/>
<dbReference type="Proteomes" id="UP000595140">
    <property type="component" value="Unassembled WGS sequence"/>
</dbReference>
<evidence type="ECO:0000313" key="2">
    <source>
        <dbReference type="Proteomes" id="UP000595140"/>
    </source>
</evidence>
<evidence type="ECO:0000313" key="1">
    <source>
        <dbReference type="EMBL" id="VFQ79119.1"/>
    </source>
</evidence>
<dbReference type="OrthoDB" id="1305699at2759"/>
<dbReference type="AlphaFoldDB" id="A0A484LSB9"/>
<gene>
    <name evidence="1" type="ORF">CCAM_LOCUS20895</name>
</gene>